<dbReference type="Gene3D" id="2.60.120.560">
    <property type="entry name" value="Exo-inulinase, domain 1"/>
    <property type="match status" value="1"/>
</dbReference>
<evidence type="ECO:0000256" key="2">
    <source>
        <dbReference type="ARBA" id="ARBA00022801"/>
    </source>
</evidence>
<evidence type="ECO:0000313" key="9">
    <source>
        <dbReference type="Proteomes" id="UP000620874"/>
    </source>
</evidence>
<dbReference type="PROSITE" id="PS00609">
    <property type="entry name" value="GLYCOSYL_HYDROL_F32"/>
    <property type="match status" value="1"/>
</dbReference>
<dbReference type="Pfam" id="PF08244">
    <property type="entry name" value="Glyco_hydro_32C"/>
    <property type="match status" value="1"/>
</dbReference>
<organism evidence="8 9">
    <name type="scientific">Phocaeicola intestinalis</name>
    <dbReference type="NCBI Taxonomy" id="2762212"/>
    <lineage>
        <taxon>Bacteria</taxon>
        <taxon>Pseudomonadati</taxon>
        <taxon>Bacteroidota</taxon>
        <taxon>Bacteroidia</taxon>
        <taxon>Bacteroidales</taxon>
        <taxon>Bacteroidaceae</taxon>
        <taxon>Phocaeicola</taxon>
    </lineage>
</organism>
<dbReference type="InterPro" id="IPR023296">
    <property type="entry name" value="Glyco_hydro_beta-prop_sf"/>
</dbReference>
<keyword evidence="9" id="KW-1185">Reference proteome</keyword>
<evidence type="ECO:0000313" key="8">
    <source>
        <dbReference type="EMBL" id="MBD8039940.1"/>
    </source>
</evidence>
<dbReference type="SUPFAM" id="SSF49899">
    <property type="entry name" value="Concanavalin A-like lectins/glucanases"/>
    <property type="match status" value="1"/>
</dbReference>
<dbReference type="RefSeq" id="WP_191763366.1">
    <property type="nucleotide sequence ID" value="NZ_JACSPP010000012.1"/>
</dbReference>
<dbReference type="Pfam" id="PF00251">
    <property type="entry name" value="Glyco_hydro_32N"/>
    <property type="match status" value="1"/>
</dbReference>
<keyword evidence="3 4" id="KW-0326">Glycosidase</keyword>
<comment type="similarity">
    <text evidence="1 4">Belongs to the glycosyl hydrolase 32 family.</text>
</comment>
<dbReference type="PANTHER" id="PTHR42800:SF1">
    <property type="entry name" value="EXOINULINASE INUD (AFU_ORTHOLOGUE AFUA_5G00480)"/>
    <property type="match status" value="1"/>
</dbReference>
<dbReference type="CDD" id="cd18622">
    <property type="entry name" value="GH32_Inu-like"/>
    <property type="match status" value="1"/>
</dbReference>
<dbReference type="SUPFAM" id="SSF75005">
    <property type="entry name" value="Arabinanase/levansucrase/invertase"/>
    <property type="match status" value="1"/>
</dbReference>
<proteinExistence type="inferred from homology"/>
<dbReference type="Proteomes" id="UP000620874">
    <property type="component" value="Unassembled WGS sequence"/>
</dbReference>
<dbReference type="Pfam" id="PF16352">
    <property type="entry name" value="DUF4980"/>
    <property type="match status" value="1"/>
</dbReference>
<accession>A0ABR8Y6W1</accession>
<sequence length="621" mass="69933">MKTNLIHLAMGTMLACGMVACQSPKGFTIEHQGDTLTVVHVSAPGKYLLLPIQESSNEGKVKLETGSPADMAMDVRLAVDSIEYYVPFEIPQGGDATVSIRKVVADAVCWEHIQLTDTFDTSNTDYYRPVYHHTPLYGWMNDPNGMVYKDGEYHLYFQYNPYGSKWGNMHWGHSVSTDLIHWNHLKPAIARDTLGHIFSGSTVVDKNNTAGYGDNALIALYTSASDEHGQIQCMAYSTDDGRTYTKYEKNPVLLPFDGLKDFRDPKVFWYEPDKKWVMIVSADKEMRFYASQNLKDWEYMSAFGKGYGAQPNQFECPDFIQLPVDGDKNKMKWVMLVNINPGCMFGGSATEYFVGDFDGKEFTCDTKPETVKWLDYGKDHYAAVCISNTGERIISIPWMSNWQYANVTPIRQYRGANGLPRELSLYTKDGQIYVAADVVKEVEALRKDTRSFDPITVKDEYKIDEIVPQTDGAYELEMDITPNTSGVAGFDLMNAKGEVAKIYLDMKSGKLVMDRTASGLVAFGEKSEPHAKETDDHRKTMSVNYQNDFALGTWAPLSLCEGKTYHLNVFVDKCSVEIFVDGGRIAMTNLVFPTEPYNTLRFYIEGGEAQVSNMKVYKLGL</sequence>
<dbReference type="InterPro" id="IPR018053">
    <property type="entry name" value="Glyco_hydro_32_AS"/>
</dbReference>
<name>A0ABR8Y6W1_9BACT</name>
<dbReference type="SMART" id="SM00640">
    <property type="entry name" value="Glyco_32"/>
    <property type="match status" value="1"/>
</dbReference>
<evidence type="ECO:0000259" key="6">
    <source>
        <dbReference type="Pfam" id="PF08244"/>
    </source>
</evidence>
<evidence type="ECO:0000256" key="3">
    <source>
        <dbReference type="ARBA" id="ARBA00023295"/>
    </source>
</evidence>
<gene>
    <name evidence="8" type="ORF">H9625_05675</name>
</gene>
<dbReference type="InterPro" id="IPR013320">
    <property type="entry name" value="ConA-like_dom_sf"/>
</dbReference>
<dbReference type="InterPro" id="IPR013189">
    <property type="entry name" value="Glyco_hydro_32_C"/>
</dbReference>
<comment type="caution">
    <text evidence="8">The sequence shown here is derived from an EMBL/GenBank/DDBJ whole genome shotgun (WGS) entry which is preliminary data.</text>
</comment>
<dbReference type="Gene3D" id="2.115.10.20">
    <property type="entry name" value="Glycosyl hydrolase domain, family 43"/>
    <property type="match status" value="1"/>
</dbReference>
<dbReference type="InterPro" id="IPR032313">
    <property type="entry name" value="DUF4980"/>
</dbReference>
<protein>
    <submittedName>
        <fullName evidence="8">GH32 C-terminal domain-containing protein</fullName>
    </submittedName>
</protein>
<dbReference type="InterPro" id="IPR001362">
    <property type="entry name" value="Glyco_hydro_32"/>
</dbReference>
<feature type="domain" description="Glycosyl hydrolase family 32 N-terminal" evidence="5">
    <location>
        <begin position="132"/>
        <end position="433"/>
    </location>
</feature>
<dbReference type="PANTHER" id="PTHR42800">
    <property type="entry name" value="EXOINULINASE INUD (AFU_ORTHOLOGUE AFUA_5G00480)"/>
    <property type="match status" value="1"/>
</dbReference>
<reference evidence="8 9" key="1">
    <citation type="submission" date="2020-08" db="EMBL/GenBank/DDBJ databases">
        <title>A Genomic Blueprint of the Chicken Gut Microbiome.</title>
        <authorList>
            <person name="Gilroy R."/>
            <person name="Ravi A."/>
            <person name="Getino M."/>
            <person name="Pursley I."/>
            <person name="Horton D.L."/>
            <person name="Alikhan N.-F."/>
            <person name="Baker D."/>
            <person name="Gharbi K."/>
            <person name="Hall N."/>
            <person name="Watson M."/>
            <person name="Adriaenssens E.M."/>
            <person name="Foster-Nyarko E."/>
            <person name="Jarju S."/>
            <person name="Secka A."/>
            <person name="Antonio M."/>
            <person name="Oren A."/>
            <person name="Chaudhuri R."/>
            <person name="La Ragione R.M."/>
            <person name="Hildebrand F."/>
            <person name="Pallen M.J."/>
        </authorList>
    </citation>
    <scope>NUCLEOTIDE SEQUENCE [LARGE SCALE GENOMIC DNA]</scope>
    <source>
        <strain evidence="8 9">Sa1CVN1</strain>
    </source>
</reference>
<evidence type="ECO:0000259" key="5">
    <source>
        <dbReference type="Pfam" id="PF00251"/>
    </source>
</evidence>
<keyword evidence="2 4" id="KW-0378">Hydrolase</keyword>
<evidence type="ECO:0000256" key="4">
    <source>
        <dbReference type="RuleBase" id="RU362110"/>
    </source>
</evidence>
<dbReference type="EMBL" id="JACSPP010000012">
    <property type="protein sequence ID" value="MBD8039940.1"/>
    <property type="molecule type" value="Genomic_DNA"/>
</dbReference>
<feature type="domain" description="Glycosyl hydrolase family 32 C-terminal" evidence="6">
    <location>
        <begin position="441"/>
        <end position="617"/>
    </location>
</feature>
<evidence type="ECO:0000259" key="7">
    <source>
        <dbReference type="Pfam" id="PF16352"/>
    </source>
</evidence>
<dbReference type="InterPro" id="IPR013148">
    <property type="entry name" value="Glyco_hydro_32_N"/>
</dbReference>
<feature type="domain" description="DUF4980" evidence="7">
    <location>
        <begin position="33"/>
        <end position="131"/>
    </location>
</feature>
<dbReference type="PROSITE" id="PS51257">
    <property type="entry name" value="PROKAR_LIPOPROTEIN"/>
    <property type="match status" value="1"/>
</dbReference>
<evidence type="ECO:0000256" key="1">
    <source>
        <dbReference type="ARBA" id="ARBA00009902"/>
    </source>
</evidence>